<keyword evidence="9 12" id="KW-0808">Transferase</keyword>
<dbReference type="GO" id="GO:0004514">
    <property type="term" value="F:nicotinate-nucleotide diphosphorylase (carboxylating) activity"/>
    <property type="evidence" value="ECO:0007669"/>
    <property type="project" value="UniProtKB-EC"/>
</dbReference>
<evidence type="ECO:0000313" key="15">
    <source>
        <dbReference type="EMBL" id="GMH94461.1"/>
    </source>
</evidence>
<dbReference type="InterPro" id="IPR027277">
    <property type="entry name" value="NadC/ModD"/>
</dbReference>
<comment type="catalytic activity">
    <reaction evidence="11 12">
        <text>nicotinate beta-D-ribonucleotide + CO2 + diphosphate = quinolinate + 5-phospho-alpha-D-ribose 1-diphosphate + 2 H(+)</text>
        <dbReference type="Rhea" id="RHEA:12733"/>
        <dbReference type="ChEBI" id="CHEBI:15378"/>
        <dbReference type="ChEBI" id="CHEBI:16526"/>
        <dbReference type="ChEBI" id="CHEBI:29959"/>
        <dbReference type="ChEBI" id="CHEBI:33019"/>
        <dbReference type="ChEBI" id="CHEBI:57502"/>
        <dbReference type="ChEBI" id="CHEBI:58017"/>
        <dbReference type="EC" id="2.4.2.19"/>
    </reaction>
</comment>
<accession>A0A9W7BQ71</accession>
<dbReference type="PANTHER" id="PTHR32179:SF3">
    <property type="entry name" value="NICOTINATE-NUCLEOTIDE PYROPHOSPHORYLASE [CARBOXYLATING]"/>
    <property type="match status" value="1"/>
</dbReference>
<dbReference type="InterPro" id="IPR037128">
    <property type="entry name" value="Quinolinate_PRibosylTase_N_sf"/>
</dbReference>
<dbReference type="FunFam" id="3.20.20.70:FF:000090">
    <property type="entry name" value="Nicotinate-nucleotide pyrophosphorylase [carboxylating]"/>
    <property type="match status" value="1"/>
</dbReference>
<evidence type="ECO:0000256" key="12">
    <source>
        <dbReference type="PIRNR" id="PIRNR006250"/>
    </source>
</evidence>
<dbReference type="GO" id="GO:0005737">
    <property type="term" value="C:cytoplasm"/>
    <property type="evidence" value="ECO:0007669"/>
    <property type="project" value="TreeGrafter"/>
</dbReference>
<evidence type="ECO:0000256" key="1">
    <source>
        <dbReference type="ARBA" id="ARBA00003237"/>
    </source>
</evidence>
<sequence>MASPLSSSLNPLDLQTLITTYLHEDCPGPFDLSGYVVGPSPKTAHLYLKSPGYLCGIPFVNAVFAHLSCTITWFTSENLPPSTSSYTSLPAVEGPASNLLLGERTALNILSRASGVTTEANRYAKRAKELGWSGKISGTRKTTPGFRLVEKYALLTSAVDTHRLSLSHMIMLKDNHINSRGSITEAVKAAKISGFTTKIEVECSDYPSALEALRAGADIIMLDNYTEGCEEDAKKLKLENKKVIVEASGGVTYETLEKFCTESVDIVSVGKLTQGYPCLDFSMKLQKE</sequence>
<evidence type="ECO:0000256" key="3">
    <source>
        <dbReference type="ARBA" id="ARBA00009400"/>
    </source>
</evidence>
<dbReference type="GO" id="GO:0009435">
    <property type="term" value="P:NAD+ biosynthetic process"/>
    <property type="evidence" value="ECO:0007669"/>
    <property type="project" value="InterPro"/>
</dbReference>
<evidence type="ECO:0000256" key="6">
    <source>
        <dbReference type="ARBA" id="ARBA00020990"/>
    </source>
</evidence>
<dbReference type="Gene3D" id="3.20.20.70">
    <property type="entry name" value="Aldolase class I"/>
    <property type="match status" value="1"/>
</dbReference>
<keyword evidence="7 12" id="KW-0662">Pyridine nucleotide biosynthesis</keyword>
<dbReference type="EC" id="2.4.2.19" evidence="5 12"/>
<protein>
    <recommendedName>
        <fullName evidence="6 12">Nicotinate-nucleotide pyrophosphorylase [carboxylating]</fullName>
        <ecNumber evidence="5 12">2.4.2.19</ecNumber>
    </recommendedName>
    <alternativeName>
        <fullName evidence="10 12">Quinolinate phosphoribosyltransferase [decarboxylating]</fullName>
    </alternativeName>
</protein>
<dbReference type="Proteomes" id="UP001165085">
    <property type="component" value="Unassembled WGS sequence"/>
</dbReference>
<dbReference type="SUPFAM" id="SSF54675">
    <property type="entry name" value="Nicotinate/Quinolinate PRTase N-terminal domain-like"/>
    <property type="match status" value="1"/>
</dbReference>
<keyword evidence="8 12" id="KW-0328">Glycosyltransferase</keyword>
<dbReference type="SUPFAM" id="SSF51690">
    <property type="entry name" value="Nicotinate/Quinolinate PRTase C-terminal domain-like"/>
    <property type="match status" value="1"/>
</dbReference>
<comment type="subunit">
    <text evidence="4 12">Hexamer formed by 3 homodimers.</text>
</comment>
<comment type="pathway">
    <text evidence="2 12">Cofactor biosynthesis; NAD(+) biosynthesis; nicotinate D-ribonucleotide from quinolinate: step 1/1.</text>
</comment>
<name>A0A9W7BQ71_9STRA</name>
<dbReference type="GO" id="GO:0034213">
    <property type="term" value="P:quinolinate catabolic process"/>
    <property type="evidence" value="ECO:0007669"/>
    <property type="project" value="TreeGrafter"/>
</dbReference>
<evidence type="ECO:0000256" key="10">
    <source>
        <dbReference type="ARBA" id="ARBA00033102"/>
    </source>
</evidence>
<keyword evidence="16" id="KW-1185">Reference proteome</keyword>
<dbReference type="Pfam" id="PF01729">
    <property type="entry name" value="QRPTase_C"/>
    <property type="match status" value="1"/>
</dbReference>
<dbReference type="InterPro" id="IPR002638">
    <property type="entry name" value="Quinolinate_PRibosylTrfase_C"/>
</dbReference>
<feature type="domain" description="Quinolinate phosphoribosyl transferase C-terminal" evidence="13">
    <location>
        <begin position="116"/>
        <end position="284"/>
    </location>
</feature>
<dbReference type="PIRSF" id="PIRSF006250">
    <property type="entry name" value="NadC_ModD"/>
    <property type="match status" value="1"/>
</dbReference>
<evidence type="ECO:0000313" key="16">
    <source>
        <dbReference type="Proteomes" id="UP001165085"/>
    </source>
</evidence>
<organism evidence="15 16">
    <name type="scientific">Triparma strigata</name>
    <dbReference type="NCBI Taxonomy" id="1606541"/>
    <lineage>
        <taxon>Eukaryota</taxon>
        <taxon>Sar</taxon>
        <taxon>Stramenopiles</taxon>
        <taxon>Ochrophyta</taxon>
        <taxon>Bolidophyceae</taxon>
        <taxon>Parmales</taxon>
        <taxon>Triparmaceae</taxon>
        <taxon>Triparma</taxon>
    </lineage>
</organism>
<evidence type="ECO:0000256" key="8">
    <source>
        <dbReference type="ARBA" id="ARBA00022676"/>
    </source>
</evidence>
<dbReference type="AlphaFoldDB" id="A0A9W7BQ71"/>
<reference evidence="16" key="1">
    <citation type="journal article" date="2023" name="Commun. Biol.">
        <title>Genome analysis of Parmales, the sister group of diatoms, reveals the evolutionary specialization of diatoms from phago-mixotrophs to photoautotrophs.</title>
        <authorList>
            <person name="Ban H."/>
            <person name="Sato S."/>
            <person name="Yoshikawa S."/>
            <person name="Yamada K."/>
            <person name="Nakamura Y."/>
            <person name="Ichinomiya M."/>
            <person name="Sato N."/>
            <person name="Blanc-Mathieu R."/>
            <person name="Endo H."/>
            <person name="Kuwata A."/>
            <person name="Ogata H."/>
        </authorList>
    </citation>
    <scope>NUCLEOTIDE SEQUENCE [LARGE SCALE GENOMIC DNA]</scope>
    <source>
        <strain evidence="16">NIES 3701</strain>
    </source>
</reference>
<gene>
    <name evidence="15" type="ORF">TrST_g10936</name>
</gene>
<evidence type="ECO:0000259" key="14">
    <source>
        <dbReference type="Pfam" id="PF02749"/>
    </source>
</evidence>
<dbReference type="CDD" id="cd01572">
    <property type="entry name" value="QPRTase"/>
    <property type="match status" value="1"/>
</dbReference>
<dbReference type="OrthoDB" id="10067394at2759"/>
<comment type="function">
    <text evidence="1 12">Involved in the catabolism of quinolinic acid (QA).</text>
</comment>
<proteinExistence type="inferred from homology"/>
<comment type="similarity">
    <text evidence="3 12">Belongs to the NadC/ModD family.</text>
</comment>
<dbReference type="InterPro" id="IPR022412">
    <property type="entry name" value="Quinolinate_PRibosylTrfase_N"/>
</dbReference>
<dbReference type="NCBIfam" id="TIGR00078">
    <property type="entry name" value="nadC"/>
    <property type="match status" value="1"/>
</dbReference>
<evidence type="ECO:0000259" key="13">
    <source>
        <dbReference type="Pfam" id="PF01729"/>
    </source>
</evidence>
<feature type="domain" description="Quinolinate phosphoribosyl transferase N-terminal" evidence="14">
    <location>
        <begin position="41"/>
        <end position="114"/>
    </location>
</feature>
<dbReference type="InterPro" id="IPR013785">
    <property type="entry name" value="Aldolase_TIM"/>
</dbReference>
<comment type="caution">
    <text evidence="15">The sequence shown here is derived from an EMBL/GenBank/DDBJ whole genome shotgun (WGS) entry which is preliminary data.</text>
</comment>
<evidence type="ECO:0000256" key="4">
    <source>
        <dbReference type="ARBA" id="ARBA00011218"/>
    </source>
</evidence>
<evidence type="ECO:0000256" key="7">
    <source>
        <dbReference type="ARBA" id="ARBA00022642"/>
    </source>
</evidence>
<evidence type="ECO:0000256" key="5">
    <source>
        <dbReference type="ARBA" id="ARBA00011944"/>
    </source>
</evidence>
<dbReference type="InterPro" id="IPR036068">
    <property type="entry name" value="Nicotinate_pribotase-like_C"/>
</dbReference>
<evidence type="ECO:0000256" key="11">
    <source>
        <dbReference type="ARBA" id="ARBA00047445"/>
    </source>
</evidence>
<evidence type="ECO:0000256" key="9">
    <source>
        <dbReference type="ARBA" id="ARBA00022679"/>
    </source>
</evidence>
<dbReference type="PANTHER" id="PTHR32179">
    <property type="entry name" value="NICOTINATE-NUCLEOTIDE PYROPHOSPHORYLASE [CARBOXYLATING]"/>
    <property type="match status" value="1"/>
</dbReference>
<dbReference type="EMBL" id="BRXY01000431">
    <property type="protein sequence ID" value="GMH94461.1"/>
    <property type="molecule type" value="Genomic_DNA"/>
</dbReference>
<dbReference type="InterPro" id="IPR004393">
    <property type="entry name" value="NadC"/>
</dbReference>
<dbReference type="Gene3D" id="3.90.1170.20">
    <property type="entry name" value="Quinolinate phosphoribosyl transferase, N-terminal domain"/>
    <property type="match status" value="1"/>
</dbReference>
<dbReference type="Pfam" id="PF02749">
    <property type="entry name" value="QRPTase_N"/>
    <property type="match status" value="1"/>
</dbReference>
<evidence type="ECO:0000256" key="2">
    <source>
        <dbReference type="ARBA" id="ARBA00004893"/>
    </source>
</evidence>